<keyword evidence="3" id="KW-1185">Reference proteome</keyword>
<dbReference type="RefSeq" id="WP_086999263.1">
    <property type="nucleotide sequence ID" value="NZ_FUHW01000037.1"/>
</dbReference>
<gene>
    <name evidence="2" type="ORF">FM101_10390</name>
</gene>
<feature type="compositionally biased region" description="Basic and acidic residues" evidence="1">
    <location>
        <begin position="10"/>
        <end position="20"/>
    </location>
</feature>
<sequence>MEPTYSRQLDPGHETARSNHDGKYMRCTALRPVRMAAAFLAATLLLAGCSAPAPSGSVTAAWDLRTPQKVTPDSTSLDVDVYRLECSGGTTGTVERPHVAYEPERILIRGLLSDLPDGNSTCLGVSPAPTTINLSEPVGHRAIVDASYLEEDNTDLTGCEDQGIRWRPSSPG</sequence>
<evidence type="ECO:0000313" key="2">
    <source>
        <dbReference type="EMBL" id="SJM67334.1"/>
    </source>
</evidence>
<evidence type="ECO:0000313" key="3">
    <source>
        <dbReference type="Proteomes" id="UP000195913"/>
    </source>
</evidence>
<organism evidence="2 3">
    <name type="scientific">Arthrobacter rhombi</name>
    <dbReference type="NCBI Taxonomy" id="71253"/>
    <lineage>
        <taxon>Bacteria</taxon>
        <taxon>Bacillati</taxon>
        <taxon>Actinomycetota</taxon>
        <taxon>Actinomycetes</taxon>
        <taxon>Micrococcales</taxon>
        <taxon>Micrococcaceae</taxon>
        <taxon>Arthrobacter</taxon>
    </lineage>
</organism>
<name>A0A1R4GGV4_9MICC</name>
<evidence type="ECO:0000256" key="1">
    <source>
        <dbReference type="SAM" id="MobiDB-lite"/>
    </source>
</evidence>
<dbReference type="EMBL" id="FUHW01000037">
    <property type="protein sequence ID" value="SJM67334.1"/>
    <property type="molecule type" value="Genomic_DNA"/>
</dbReference>
<protein>
    <submittedName>
        <fullName evidence="2">Uncharacterized protein</fullName>
    </submittedName>
</protein>
<accession>A0A1R4GGV4</accession>
<reference evidence="2 3" key="1">
    <citation type="submission" date="2017-02" db="EMBL/GenBank/DDBJ databases">
        <authorList>
            <person name="Peterson S.W."/>
        </authorList>
    </citation>
    <scope>NUCLEOTIDE SEQUENCE [LARGE SCALE GENOMIC DNA]</scope>
    <source>
        <strain evidence="2 3">B Ar 00.02</strain>
    </source>
</reference>
<feature type="region of interest" description="Disordered" evidence="1">
    <location>
        <begin position="1"/>
        <end position="20"/>
    </location>
</feature>
<dbReference type="Proteomes" id="UP000195913">
    <property type="component" value="Unassembled WGS sequence"/>
</dbReference>
<dbReference type="AlphaFoldDB" id="A0A1R4GGV4"/>
<proteinExistence type="predicted"/>